<protein>
    <recommendedName>
        <fullName evidence="2">Glucose-methanol-choline oxidoreductase C-terminal domain-containing protein</fullName>
    </recommendedName>
</protein>
<dbReference type="Gene3D" id="3.50.50.60">
    <property type="entry name" value="FAD/NAD(P)-binding domain"/>
    <property type="match status" value="1"/>
</dbReference>
<feature type="domain" description="Glucose-methanol-choline oxidoreductase C-terminal" evidence="2">
    <location>
        <begin position="44"/>
        <end position="77"/>
    </location>
</feature>
<dbReference type="GO" id="GO:0016614">
    <property type="term" value="F:oxidoreductase activity, acting on CH-OH group of donors"/>
    <property type="evidence" value="ECO:0007669"/>
    <property type="project" value="InterPro"/>
</dbReference>
<dbReference type="EMBL" id="GDRN01140949">
    <property type="protein sequence ID" value="JAI56651.1"/>
    <property type="molecule type" value="Transcribed_RNA"/>
</dbReference>
<dbReference type="GO" id="GO:0050660">
    <property type="term" value="F:flavin adenine dinucleotide binding"/>
    <property type="evidence" value="ECO:0007669"/>
    <property type="project" value="InterPro"/>
</dbReference>
<comment type="similarity">
    <text evidence="1">Belongs to the GMC oxidoreductase family.</text>
</comment>
<dbReference type="SUPFAM" id="SSF51905">
    <property type="entry name" value="FAD/NAD(P)-binding domain"/>
    <property type="match status" value="1"/>
</dbReference>
<name>A0A0P4VN81_SCYOL</name>
<reference evidence="3" key="1">
    <citation type="submission" date="2015-09" db="EMBL/GenBank/DDBJ databases">
        <title>Scylla olivacea transcriptome.</title>
        <authorList>
            <person name="Ikhwanuddin M."/>
        </authorList>
    </citation>
    <scope>NUCLEOTIDE SEQUENCE</scope>
</reference>
<organism evidence="3">
    <name type="scientific">Scylla olivacea</name>
    <name type="common">Orange mud crab</name>
    <name type="synonym">Cancer olivacea</name>
    <dbReference type="NCBI Taxonomy" id="85551"/>
    <lineage>
        <taxon>Eukaryota</taxon>
        <taxon>Metazoa</taxon>
        <taxon>Ecdysozoa</taxon>
        <taxon>Arthropoda</taxon>
        <taxon>Crustacea</taxon>
        <taxon>Multicrustacea</taxon>
        <taxon>Malacostraca</taxon>
        <taxon>Eumalacostraca</taxon>
        <taxon>Eucarida</taxon>
        <taxon>Decapoda</taxon>
        <taxon>Pleocyemata</taxon>
        <taxon>Brachyura</taxon>
        <taxon>Eubrachyura</taxon>
        <taxon>Portunoidea</taxon>
        <taxon>Portunidae</taxon>
        <taxon>Portuninae</taxon>
        <taxon>Scylla</taxon>
    </lineage>
</organism>
<dbReference type="PANTHER" id="PTHR11552">
    <property type="entry name" value="GLUCOSE-METHANOL-CHOLINE GMC OXIDOREDUCTASE"/>
    <property type="match status" value="1"/>
</dbReference>
<proteinExistence type="inferred from homology"/>
<evidence type="ECO:0000313" key="3">
    <source>
        <dbReference type="EMBL" id="JAI56651.1"/>
    </source>
</evidence>
<dbReference type="PANTHER" id="PTHR11552:SF147">
    <property type="entry name" value="CHOLINE DEHYDROGENASE, MITOCHONDRIAL"/>
    <property type="match status" value="1"/>
</dbReference>
<evidence type="ECO:0000259" key="2">
    <source>
        <dbReference type="Pfam" id="PF05199"/>
    </source>
</evidence>
<accession>A0A0P4VN81</accession>
<dbReference type="InterPro" id="IPR012132">
    <property type="entry name" value="GMC_OxRdtase"/>
</dbReference>
<dbReference type="AlphaFoldDB" id="A0A0P4VN81"/>
<dbReference type="InterPro" id="IPR007867">
    <property type="entry name" value="GMC_OxRtase_C"/>
</dbReference>
<sequence>MKTQRCAHNSLSSLLNSSALHDILFILLSLRHLSPFYSHWCWWRGRVVGVSGLRVVDAAVFPTLPSANTNAAVTMVAERAAYLIQHEWQDVQQASVLTPLSSSVTSGQRGVTVGVKEEHYDEL</sequence>
<evidence type="ECO:0000256" key="1">
    <source>
        <dbReference type="ARBA" id="ARBA00010790"/>
    </source>
</evidence>
<dbReference type="InterPro" id="IPR036188">
    <property type="entry name" value="FAD/NAD-bd_sf"/>
</dbReference>
<dbReference type="Pfam" id="PF05199">
    <property type="entry name" value="GMC_oxred_C"/>
    <property type="match status" value="1"/>
</dbReference>